<evidence type="ECO:0000256" key="1">
    <source>
        <dbReference type="SAM" id="MobiDB-lite"/>
    </source>
</evidence>
<evidence type="ECO:0000313" key="3">
    <source>
        <dbReference type="Proteomes" id="UP000266673"/>
    </source>
</evidence>
<organism evidence="2 3">
    <name type="scientific">Gigaspora rosea</name>
    <dbReference type="NCBI Taxonomy" id="44941"/>
    <lineage>
        <taxon>Eukaryota</taxon>
        <taxon>Fungi</taxon>
        <taxon>Fungi incertae sedis</taxon>
        <taxon>Mucoromycota</taxon>
        <taxon>Glomeromycotina</taxon>
        <taxon>Glomeromycetes</taxon>
        <taxon>Diversisporales</taxon>
        <taxon>Gigasporaceae</taxon>
        <taxon>Gigaspora</taxon>
    </lineage>
</organism>
<name>A0A397VVF9_9GLOM</name>
<evidence type="ECO:0000313" key="2">
    <source>
        <dbReference type="EMBL" id="RIB25928.1"/>
    </source>
</evidence>
<comment type="caution">
    <text evidence="2">The sequence shown here is derived from an EMBL/GenBank/DDBJ whole genome shotgun (WGS) entry which is preliminary data.</text>
</comment>
<evidence type="ECO:0008006" key="4">
    <source>
        <dbReference type="Google" id="ProtNLM"/>
    </source>
</evidence>
<gene>
    <name evidence="2" type="ORF">C2G38_2164739</name>
</gene>
<reference evidence="2 3" key="1">
    <citation type="submission" date="2018-06" db="EMBL/GenBank/DDBJ databases">
        <title>Comparative genomics reveals the genomic features of Rhizophagus irregularis, R. cerebriforme, R. diaphanum and Gigaspora rosea, and their symbiotic lifestyle signature.</title>
        <authorList>
            <person name="Morin E."/>
            <person name="San Clemente H."/>
            <person name="Chen E.C.H."/>
            <person name="De La Providencia I."/>
            <person name="Hainaut M."/>
            <person name="Kuo A."/>
            <person name="Kohler A."/>
            <person name="Murat C."/>
            <person name="Tang N."/>
            <person name="Roy S."/>
            <person name="Loubradou J."/>
            <person name="Henrissat B."/>
            <person name="Grigoriev I.V."/>
            <person name="Corradi N."/>
            <person name="Roux C."/>
            <person name="Martin F.M."/>
        </authorList>
    </citation>
    <scope>NUCLEOTIDE SEQUENCE [LARGE SCALE GENOMIC DNA]</scope>
    <source>
        <strain evidence="2 3">DAOM 194757</strain>
    </source>
</reference>
<keyword evidence="3" id="KW-1185">Reference proteome</keyword>
<protein>
    <recommendedName>
        <fullName evidence="4">VWFA domain-containing protein</fullName>
    </recommendedName>
</protein>
<dbReference type="Proteomes" id="UP000266673">
    <property type="component" value="Unassembled WGS sequence"/>
</dbReference>
<dbReference type="AlphaFoldDB" id="A0A397VVF9"/>
<accession>A0A397VVF9</accession>
<feature type="region of interest" description="Disordered" evidence="1">
    <location>
        <begin position="117"/>
        <end position="143"/>
    </location>
</feature>
<proteinExistence type="predicted"/>
<sequence length="143" mass="16502">MATDQDAVSLVLFNHSATVIFENRSLLHSEDLLEEMMKYFAEGSTDWINVNLVIVLSDGLDSLPENELRDFCENGNWVKYRHSMASVRFDHQNKIDKISLEIARDQAESYEKVLSERFDNDGFDDDGSDYEDEQTVQETNVLK</sequence>
<dbReference type="EMBL" id="QKWP01000156">
    <property type="protein sequence ID" value="RIB25928.1"/>
    <property type="molecule type" value="Genomic_DNA"/>
</dbReference>
<feature type="compositionally biased region" description="Acidic residues" evidence="1">
    <location>
        <begin position="121"/>
        <end position="135"/>
    </location>
</feature>
<dbReference type="OrthoDB" id="2343366at2759"/>